<protein>
    <submittedName>
        <fullName evidence="3">Epoxide hydrolase</fullName>
    </submittedName>
</protein>
<feature type="domain" description="AB hydrolase-1" evidence="2">
    <location>
        <begin position="25"/>
        <end position="308"/>
    </location>
</feature>
<dbReference type="SUPFAM" id="SSF53474">
    <property type="entry name" value="alpha/beta-Hydrolases"/>
    <property type="match status" value="1"/>
</dbReference>
<dbReference type="PATRIC" id="fig|1280952.3.peg.2938"/>
<organism evidence="3 4">
    <name type="scientific">Hyphomonas jannaschiana VP2</name>
    <dbReference type="NCBI Taxonomy" id="1280952"/>
    <lineage>
        <taxon>Bacteria</taxon>
        <taxon>Pseudomonadati</taxon>
        <taxon>Pseudomonadota</taxon>
        <taxon>Alphaproteobacteria</taxon>
        <taxon>Hyphomonadales</taxon>
        <taxon>Hyphomonadaceae</taxon>
        <taxon>Hyphomonas</taxon>
    </lineage>
</organism>
<dbReference type="OrthoDB" id="9804723at2"/>
<accession>A0A059F8D8</accession>
<dbReference type="PANTHER" id="PTHR43329">
    <property type="entry name" value="EPOXIDE HYDROLASE"/>
    <property type="match status" value="1"/>
</dbReference>
<dbReference type="PRINTS" id="PR00412">
    <property type="entry name" value="EPOXHYDRLASE"/>
</dbReference>
<sequence>MSDQHFEFVKTNGVTLRVATAGDGPLVVLVHGFPESWYSWRHQIRALSEAGYRVAAPDVRGYGESDRPEPVEAYDLESLTGDIAGLAEALSPGEKAVVVGHDWGAPIAWNTARLHADKFRAVAGLSVPYLPMGDVMFLDMVHKVFTERGLFFYQVYFQDIGPPEAELEADPAATIRKFYYAISGDAPDGTWPTDKKHGDTLLHRLPEPPMPLPWLSEEDVAYYDSQFRKSGFRGPLNRYRNHARDYAFLKSHLANPVIQQPSLFVGGTKDLVLKMFQGDIVAAMKPNLADLRGCHLLEGCGHWTQQERPDAVNRYLIDWLGGL</sequence>
<gene>
    <name evidence="3" type="ORF">HJA_14689</name>
</gene>
<dbReference type="EMBL" id="ARYJ01000011">
    <property type="protein sequence ID" value="KCZ86857.1"/>
    <property type="molecule type" value="Genomic_DNA"/>
</dbReference>
<keyword evidence="4" id="KW-1185">Reference proteome</keyword>
<evidence type="ECO:0000256" key="1">
    <source>
        <dbReference type="ARBA" id="ARBA00022801"/>
    </source>
</evidence>
<dbReference type="Pfam" id="PF00561">
    <property type="entry name" value="Abhydrolase_1"/>
    <property type="match status" value="1"/>
</dbReference>
<reference evidence="3 4" key="1">
    <citation type="journal article" date="2014" name="Antonie Van Leeuwenhoek">
        <title>Hyphomonas beringensis sp. nov. and Hyphomonas chukchiensis sp. nov., isolated from surface seawater of the Bering Sea and Chukchi Sea.</title>
        <authorList>
            <person name="Li C."/>
            <person name="Lai Q."/>
            <person name="Li G."/>
            <person name="Dong C."/>
            <person name="Wang J."/>
            <person name="Liao Y."/>
            <person name="Shao Z."/>
        </authorList>
    </citation>
    <scope>NUCLEOTIDE SEQUENCE [LARGE SCALE GENOMIC DNA]</scope>
    <source>
        <strain evidence="3 4">VP2</strain>
    </source>
</reference>
<evidence type="ECO:0000313" key="3">
    <source>
        <dbReference type="EMBL" id="KCZ86857.1"/>
    </source>
</evidence>
<dbReference type="STRING" id="1280952.HJA_14689"/>
<name>A0A059F8D8_9PROT</name>
<dbReference type="RefSeq" id="WP_035583621.1">
    <property type="nucleotide sequence ID" value="NZ_ARYJ01000011.1"/>
</dbReference>
<evidence type="ECO:0000313" key="4">
    <source>
        <dbReference type="Proteomes" id="UP000024816"/>
    </source>
</evidence>
<dbReference type="Gene3D" id="3.40.50.1820">
    <property type="entry name" value="alpha/beta hydrolase"/>
    <property type="match status" value="1"/>
</dbReference>
<dbReference type="GO" id="GO:0016787">
    <property type="term" value="F:hydrolase activity"/>
    <property type="evidence" value="ECO:0007669"/>
    <property type="project" value="UniProtKB-KW"/>
</dbReference>
<evidence type="ECO:0000259" key="2">
    <source>
        <dbReference type="Pfam" id="PF00561"/>
    </source>
</evidence>
<comment type="caution">
    <text evidence="3">The sequence shown here is derived from an EMBL/GenBank/DDBJ whole genome shotgun (WGS) entry which is preliminary data.</text>
</comment>
<dbReference type="AlphaFoldDB" id="A0A059F8D8"/>
<dbReference type="InterPro" id="IPR029058">
    <property type="entry name" value="AB_hydrolase_fold"/>
</dbReference>
<keyword evidence="1 3" id="KW-0378">Hydrolase</keyword>
<dbReference type="Proteomes" id="UP000024816">
    <property type="component" value="Unassembled WGS sequence"/>
</dbReference>
<proteinExistence type="predicted"/>
<dbReference type="InterPro" id="IPR000639">
    <property type="entry name" value="Epox_hydrolase-like"/>
</dbReference>
<dbReference type="InterPro" id="IPR000073">
    <property type="entry name" value="AB_hydrolase_1"/>
</dbReference>
<dbReference type="eggNOG" id="COG0596">
    <property type="taxonomic scope" value="Bacteria"/>
</dbReference>